<dbReference type="Proteomes" id="UP000821866">
    <property type="component" value="Chromosome 6"/>
</dbReference>
<keyword evidence="2" id="KW-0812">Transmembrane</keyword>
<keyword evidence="5" id="KW-1185">Reference proteome</keyword>
<gene>
    <name evidence="4" type="ORF">HPB51_021786</name>
</gene>
<evidence type="ECO:0000313" key="4">
    <source>
        <dbReference type="EMBL" id="KAH8024165.1"/>
    </source>
</evidence>
<dbReference type="Pfam" id="PF05649">
    <property type="entry name" value="Peptidase_M13_N"/>
    <property type="match status" value="1"/>
</dbReference>
<proteinExistence type="inferred from homology"/>
<dbReference type="VEuPathDB" id="VectorBase:LOC119172673"/>
<dbReference type="InterPro" id="IPR008753">
    <property type="entry name" value="Peptidase_M13_N"/>
</dbReference>
<dbReference type="GO" id="GO:0004222">
    <property type="term" value="F:metalloendopeptidase activity"/>
    <property type="evidence" value="ECO:0007669"/>
    <property type="project" value="InterPro"/>
</dbReference>
<reference evidence="4" key="2">
    <citation type="submission" date="2021-09" db="EMBL/GenBank/DDBJ databases">
        <authorList>
            <person name="Jia N."/>
            <person name="Wang J."/>
            <person name="Shi W."/>
            <person name="Du L."/>
            <person name="Sun Y."/>
            <person name="Zhan W."/>
            <person name="Jiang J."/>
            <person name="Wang Q."/>
            <person name="Zhang B."/>
            <person name="Ji P."/>
            <person name="Sakyi L.B."/>
            <person name="Cui X."/>
            <person name="Yuan T."/>
            <person name="Jiang B."/>
            <person name="Yang W."/>
            <person name="Lam T.T.-Y."/>
            <person name="Chang Q."/>
            <person name="Ding S."/>
            <person name="Wang X."/>
            <person name="Zhu J."/>
            <person name="Ruan X."/>
            <person name="Zhao L."/>
            <person name="Wei J."/>
            <person name="Que T."/>
            <person name="Du C."/>
            <person name="Cheng J."/>
            <person name="Dai P."/>
            <person name="Han X."/>
            <person name="Huang E."/>
            <person name="Gao Y."/>
            <person name="Liu J."/>
            <person name="Shao H."/>
            <person name="Ye R."/>
            <person name="Li L."/>
            <person name="Wei W."/>
            <person name="Wang X."/>
            <person name="Wang C."/>
            <person name="Huo Q."/>
            <person name="Li W."/>
            <person name="Guo W."/>
            <person name="Chen H."/>
            <person name="Chen S."/>
            <person name="Zhou L."/>
            <person name="Zhou L."/>
            <person name="Ni X."/>
            <person name="Tian J."/>
            <person name="Zhou Y."/>
            <person name="Sheng Y."/>
            <person name="Liu T."/>
            <person name="Pan Y."/>
            <person name="Xia L."/>
            <person name="Li J."/>
            <person name="Zhao F."/>
            <person name="Cao W."/>
        </authorList>
    </citation>
    <scope>NUCLEOTIDE SEQUENCE</scope>
    <source>
        <strain evidence="4">Rmic-2018</strain>
        <tissue evidence="4">Larvae</tissue>
    </source>
</reference>
<dbReference type="InterPro" id="IPR024079">
    <property type="entry name" value="MetalloPept_cat_dom_sf"/>
</dbReference>
<keyword evidence="2" id="KW-1133">Transmembrane helix</keyword>
<keyword evidence="2" id="KW-0472">Membrane</keyword>
<dbReference type="AlphaFoldDB" id="A0A9J6DPF7"/>
<dbReference type="InterPro" id="IPR000718">
    <property type="entry name" value="Peptidase_M13"/>
</dbReference>
<organism evidence="4 5">
    <name type="scientific">Rhipicephalus microplus</name>
    <name type="common">Cattle tick</name>
    <name type="synonym">Boophilus microplus</name>
    <dbReference type="NCBI Taxonomy" id="6941"/>
    <lineage>
        <taxon>Eukaryota</taxon>
        <taxon>Metazoa</taxon>
        <taxon>Ecdysozoa</taxon>
        <taxon>Arthropoda</taxon>
        <taxon>Chelicerata</taxon>
        <taxon>Arachnida</taxon>
        <taxon>Acari</taxon>
        <taxon>Parasitiformes</taxon>
        <taxon>Ixodida</taxon>
        <taxon>Ixodoidea</taxon>
        <taxon>Ixodidae</taxon>
        <taxon>Rhipicephalinae</taxon>
        <taxon>Rhipicephalus</taxon>
        <taxon>Boophilus</taxon>
    </lineage>
</organism>
<dbReference type="GO" id="GO:0016485">
    <property type="term" value="P:protein processing"/>
    <property type="evidence" value="ECO:0007669"/>
    <property type="project" value="TreeGrafter"/>
</dbReference>
<evidence type="ECO:0000259" key="3">
    <source>
        <dbReference type="Pfam" id="PF05649"/>
    </source>
</evidence>
<dbReference type="SUPFAM" id="SSF55486">
    <property type="entry name" value="Metalloproteases ('zincins'), catalytic domain"/>
    <property type="match status" value="1"/>
</dbReference>
<dbReference type="PANTHER" id="PTHR11733">
    <property type="entry name" value="ZINC METALLOPROTEASE FAMILY M13 NEPRILYSIN-RELATED"/>
    <property type="match status" value="1"/>
</dbReference>
<evidence type="ECO:0000256" key="1">
    <source>
        <dbReference type="ARBA" id="ARBA00007357"/>
    </source>
</evidence>
<feature type="transmembrane region" description="Helical" evidence="2">
    <location>
        <begin position="20"/>
        <end position="42"/>
    </location>
</feature>
<evidence type="ECO:0000256" key="2">
    <source>
        <dbReference type="SAM" id="Phobius"/>
    </source>
</evidence>
<feature type="domain" description="Peptidase M13 N-terminal" evidence="3">
    <location>
        <begin position="72"/>
        <end position="412"/>
    </location>
</feature>
<name>A0A9J6DPF7_RHIMP</name>
<sequence>MRALNTQGSDSGLSKQQYLVTAIPAFLVAVVVLGLLMSRMLLPGPNTNACRTHECREYGRRLATSLNTSVSPCDSFTNFVCDGWRRENMLSVHDDLVWETLDRIRRLIQRIVIPDTGQDDLQRAAAAFKSCYDVAQGARDELPAVRQALLEAGITWPHRPARVDVLRVLLYTSAKLGWDTLLRVIPTRVDGHHVIVVGRGSSFVQLYYQFAMLRSFTEKKDYFYALKNSFENDDVGDEVTFKKLMDLEYAAMSELSQLYKDTSAAVDLPPDAFSEGSLASLSERSWRRVLAEDDFNVTGEFIFRVLTLKYVQAFMQLWRILGDVDVYWLVSWGTVQVAALYANQDLILKFYGGTKVWAMVRQGAFCLSRAYRFSKHALSNRYDQKAFNMKRLGAAKRLALQIREAVHQQLAKWVHYDEGIRVVANWSSLEAPFEAFRIRDEDSESHDGHSEALPSLDLGNSFVANWPLNYGGLGLRVAQALGMLFISAYLQNASKREYIHATLDCITAGSFSHDRKSP</sequence>
<dbReference type="PROSITE" id="PS51885">
    <property type="entry name" value="NEPRILYSIN"/>
    <property type="match status" value="1"/>
</dbReference>
<dbReference type="InterPro" id="IPR042089">
    <property type="entry name" value="Peptidase_M13_dom_2"/>
</dbReference>
<protein>
    <recommendedName>
        <fullName evidence="3">Peptidase M13 N-terminal domain-containing protein</fullName>
    </recommendedName>
</protein>
<dbReference type="Gene3D" id="1.10.1380.10">
    <property type="entry name" value="Neutral endopeptidase , domain2"/>
    <property type="match status" value="1"/>
</dbReference>
<dbReference type="Gene3D" id="3.40.390.10">
    <property type="entry name" value="Collagenase (Catalytic Domain)"/>
    <property type="match status" value="1"/>
</dbReference>
<dbReference type="GO" id="GO:0005886">
    <property type="term" value="C:plasma membrane"/>
    <property type="evidence" value="ECO:0007669"/>
    <property type="project" value="TreeGrafter"/>
</dbReference>
<comment type="similarity">
    <text evidence="1">Belongs to the peptidase M13 family.</text>
</comment>
<dbReference type="PANTHER" id="PTHR11733:SF241">
    <property type="entry name" value="GH26575P-RELATED"/>
    <property type="match status" value="1"/>
</dbReference>
<reference evidence="4" key="1">
    <citation type="journal article" date="2020" name="Cell">
        <title>Large-Scale Comparative Analyses of Tick Genomes Elucidate Their Genetic Diversity and Vector Capacities.</title>
        <authorList>
            <consortium name="Tick Genome and Microbiome Consortium (TIGMIC)"/>
            <person name="Jia N."/>
            <person name="Wang J."/>
            <person name="Shi W."/>
            <person name="Du L."/>
            <person name="Sun Y."/>
            <person name="Zhan W."/>
            <person name="Jiang J.F."/>
            <person name="Wang Q."/>
            <person name="Zhang B."/>
            <person name="Ji P."/>
            <person name="Bell-Sakyi L."/>
            <person name="Cui X.M."/>
            <person name="Yuan T.T."/>
            <person name="Jiang B.G."/>
            <person name="Yang W.F."/>
            <person name="Lam T.T."/>
            <person name="Chang Q.C."/>
            <person name="Ding S.J."/>
            <person name="Wang X.J."/>
            <person name="Zhu J.G."/>
            <person name="Ruan X.D."/>
            <person name="Zhao L."/>
            <person name="Wei J.T."/>
            <person name="Ye R.Z."/>
            <person name="Que T.C."/>
            <person name="Du C.H."/>
            <person name="Zhou Y.H."/>
            <person name="Cheng J.X."/>
            <person name="Dai P.F."/>
            <person name="Guo W.B."/>
            <person name="Han X.H."/>
            <person name="Huang E.J."/>
            <person name="Li L.F."/>
            <person name="Wei W."/>
            <person name="Gao Y.C."/>
            <person name="Liu J.Z."/>
            <person name="Shao H.Z."/>
            <person name="Wang X."/>
            <person name="Wang C.C."/>
            <person name="Yang T.C."/>
            <person name="Huo Q.B."/>
            <person name="Li W."/>
            <person name="Chen H.Y."/>
            <person name="Chen S.E."/>
            <person name="Zhou L.G."/>
            <person name="Ni X.B."/>
            <person name="Tian J.H."/>
            <person name="Sheng Y."/>
            <person name="Liu T."/>
            <person name="Pan Y.S."/>
            <person name="Xia L.Y."/>
            <person name="Li J."/>
            <person name="Zhao F."/>
            <person name="Cao W.C."/>
        </authorList>
    </citation>
    <scope>NUCLEOTIDE SEQUENCE</scope>
    <source>
        <strain evidence="4">Rmic-2018</strain>
    </source>
</reference>
<accession>A0A9J6DPF7</accession>
<evidence type="ECO:0000313" key="5">
    <source>
        <dbReference type="Proteomes" id="UP000821866"/>
    </source>
</evidence>
<dbReference type="EMBL" id="JABSTU010000008">
    <property type="protein sequence ID" value="KAH8024165.1"/>
    <property type="molecule type" value="Genomic_DNA"/>
</dbReference>
<comment type="caution">
    <text evidence="4">The sequence shown here is derived from an EMBL/GenBank/DDBJ whole genome shotgun (WGS) entry which is preliminary data.</text>
</comment>